<dbReference type="eggNOG" id="ENOG502ZBFR">
    <property type="taxonomic scope" value="Bacteria"/>
</dbReference>
<feature type="transmembrane region" description="Helical" evidence="1">
    <location>
        <begin position="398"/>
        <end position="417"/>
    </location>
</feature>
<organism evidence="2 5">
    <name type="scientific">Clostridium pasteurianum DSM 525 = ATCC 6013</name>
    <dbReference type="NCBI Taxonomy" id="1262449"/>
    <lineage>
        <taxon>Bacteria</taxon>
        <taxon>Bacillati</taxon>
        <taxon>Bacillota</taxon>
        <taxon>Clostridia</taxon>
        <taxon>Eubacteriales</taxon>
        <taxon>Clostridiaceae</taxon>
        <taxon>Clostridium</taxon>
    </lineage>
</organism>
<keyword evidence="5" id="KW-1185">Reference proteome</keyword>
<evidence type="ECO:0000313" key="4">
    <source>
        <dbReference type="Proteomes" id="UP000028042"/>
    </source>
</evidence>
<feature type="transmembrane region" description="Helical" evidence="1">
    <location>
        <begin position="220"/>
        <end position="237"/>
    </location>
</feature>
<evidence type="ECO:0000313" key="3">
    <source>
        <dbReference type="EMBL" id="KRU13388.1"/>
    </source>
</evidence>
<sequence>MLRILEKIKYIKDNYLIETIILVIIAIILINTLFVYPIVGKCDNGDFERFMRYGGLKNIHNEYKKIYDGYFHNKFLISNPNPLLFVPVYINWVSSTILLKISVFIFLVIHGFSSNLFDIRYLAFVYCVIFLIGIFLIVSFKRFNSILKIICGAFFIVFFTSTCYITYFNSFFGEAGTIIFLFLNIGTYLYLITREKPEIRHFIYFFLASCGFLTAKSQNIPLLVFMLIIYAGLFVYYKQKKIRISIIIGTLIVISICGIGYFSLSDTMNRNNLYQSVFLGVLRDSPTPERDLQEIGIDKKFMVFYGHSFYDRKGEQDPLGKEMIDDFYPNISFGKILVFYINHPDRLWEKIVDSANNAYAFSNIKKGSFIKNQYDSNKVVNGIRVYLIEKFPKLHRNIYVFIGFSILYLLISIFYFIKYKDRTTRLLVLMLLFILASGASQLVLPVLGSGHGDFGKHLFLLNLSYDIMAGIAVLWIAHIIYKCSLKYFKNIIRLK</sequence>
<feature type="transmembrane region" description="Helical" evidence="1">
    <location>
        <begin position="146"/>
        <end position="168"/>
    </location>
</feature>
<dbReference type="RefSeq" id="WP_004455195.1">
    <property type="nucleotide sequence ID" value="NZ_ANZB01000001.1"/>
</dbReference>
<reference evidence="3 4" key="3">
    <citation type="journal article" name="Genome Announc.">
        <title>Improved Draft Genome Sequence of Clostridium pasteurianum Strain ATCC 6013 (DSM 525) Using a Hybrid Next-Generation Sequencing Approach.</title>
        <authorList>
            <person name="Pyne M.E."/>
            <person name="Utturkar S."/>
            <person name="Brown S.D."/>
            <person name="Moo-Young M."/>
            <person name="Chung D.A."/>
            <person name="Chou C.P."/>
        </authorList>
    </citation>
    <scope>NUCLEOTIDE SEQUENCE [LARGE SCALE GENOMIC DNA]</scope>
    <source>
        <strain evidence="3 4">ATCC 6013</strain>
    </source>
</reference>
<keyword evidence="1" id="KW-1133">Transmembrane helix</keyword>
<dbReference type="EMBL" id="JPGY02000001">
    <property type="protein sequence ID" value="KRU13388.1"/>
    <property type="molecule type" value="Genomic_DNA"/>
</dbReference>
<dbReference type="Proteomes" id="UP000028042">
    <property type="component" value="Unassembled WGS sequence"/>
</dbReference>
<reference evidence="2 5" key="1">
    <citation type="journal article" date="2015" name="Genome Announc.">
        <title>Complete Genome Sequence of the Nitrogen-Fixing and Solvent-Producing Clostridium pasteurianum DSM 525.</title>
        <authorList>
            <person name="Poehlein A."/>
            <person name="Grosse-Honebrink A."/>
            <person name="Zhang Y."/>
            <person name="Minton N.P."/>
            <person name="Daniel R."/>
        </authorList>
    </citation>
    <scope>NUCLEOTIDE SEQUENCE [LARGE SCALE GENOMIC DNA]</scope>
    <source>
        <strain evidence="2">DSM 525</strain>
        <strain evidence="5">DSM 525 / ATCC 6013</strain>
    </source>
</reference>
<dbReference type="GeneID" id="93072741"/>
<feature type="transmembrane region" description="Helical" evidence="1">
    <location>
        <begin position="121"/>
        <end position="140"/>
    </location>
</feature>
<evidence type="ECO:0000313" key="5">
    <source>
        <dbReference type="Proteomes" id="UP000030905"/>
    </source>
</evidence>
<dbReference type="AlphaFoldDB" id="A0A0H3J1K5"/>
<dbReference type="KEGG" id="cpae:CPAST_c05120"/>
<dbReference type="KEGG" id="cpat:CLPA_c05120"/>
<evidence type="ECO:0000256" key="1">
    <source>
        <dbReference type="SAM" id="Phobius"/>
    </source>
</evidence>
<evidence type="ECO:0000313" key="2">
    <source>
        <dbReference type="EMBL" id="AJA50600.1"/>
    </source>
</evidence>
<feature type="transmembrane region" description="Helical" evidence="1">
    <location>
        <begin position="426"/>
        <end position="447"/>
    </location>
</feature>
<feature type="transmembrane region" description="Helical" evidence="1">
    <location>
        <begin position="175"/>
        <end position="192"/>
    </location>
</feature>
<feature type="transmembrane region" description="Helical" evidence="1">
    <location>
        <begin position="244"/>
        <end position="264"/>
    </location>
</feature>
<dbReference type="EMBL" id="CP009268">
    <property type="protein sequence ID" value="AJA50600.1"/>
    <property type="molecule type" value="Genomic_DNA"/>
</dbReference>
<proteinExistence type="predicted"/>
<gene>
    <name evidence="2" type="ORF">CLPA_c05120</name>
    <name evidence="3" type="ORF">CP6013_02636</name>
</gene>
<dbReference type="PATRIC" id="fig|1262449.3.peg.407"/>
<feature type="transmembrane region" description="Helical" evidence="1">
    <location>
        <begin position="89"/>
        <end position="109"/>
    </location>
</feature>
<accession>A0A0H3J1K5</accession>
<keyword evidence="1" id="KW-0472">Membrane</keyword>
<name>A0A0H3J1K5_CLOPA</name>
<reference evidence="3" key="2">
    <citation type="submission" date="2015-10" db="EMBL/GenBank/DDBJ databases">
        <title>Improved Draft Genome Sequence of Clostridium pasteurianum Strain ATCC 6013 (DSM 525) Using a Hybrid Next-Generation Sequencing Approach.</title>
        <authorList>
            <person name="Pyne M.E."/>
            <person name="Utturkar S.M."/>
            <person name="Brown S.D."/>
            <person name="Moo-Young M."/>
            <person name="Chung D.A."/>
            <person name="Chou P.C."/>
        </authorList>
    </citation>
    <scope>NUCLEOTIDE SEQUENCE</scope>
    <source>
        <strain evidence="3">ATCC 6013</strain>
    </source>
</reference>
<feature type="transmembrane region" description="Helical" evidence="1">
    <location>
        <begin position="20"/>
        <end position="39"/>
    </location>
</feature>
<dbReference type="Proteomes" id="UP000030905">
    <property type="component" value="Chromosome"/>
</dbReference>
<keyword evidence="1" id="KW-0812">Transmembrane</keyword>
<evidence type="ECO:0008006" key="6">
    <source>
        <dbReference type="Google" id="ProtNLM"/>
    </source>
</evidence>
<feature type="transmembrane region" description="Helical" evidence="1">
    <location>
        <begin position="467"/>
        <end position="485"/>
    </location>
</feature>
<protein>
    <recommendedName>
        <fullName evidence="6">Glycosyltransferase RgtA/B/C/D-like domain-containing protein</fullName>
    </recommendedName>
</protein>